<name>A0A9W8JZK1_9AGAR</name>
<gene>
    <name evidence="1" type="ORF">NLJ89_g7185</name>
</gene>
<evidence type="ECO:0000313" key="2">
    <source>
        <dbReference type="Proteomes" id="UP001148786"/>
    </source>
</evidence>
<accession>A0A9W8JZK1</accession>
<dbReference type="AlphaFoldDB" id="A0A9W8JZK1"/>
<dbReference type="EMBL" id="JANKHO010000832">
    <property type="protein sequence ID" value="KAJ3505871.1"/>
    <property type="molecule type" value="Genomic_DNA"/>
</dbReference>
<organism evidence="1 2">
    <name type="scientific">Agrocybe chaxingu</name>
    <dbReference type="NCBI Taxonomy" id="84603"/>
    <lineage>
        <taxon>Eukaryota</taxon>
        <taxon>Fungi</taxon>
        <taxon>Dikarya</taxon>
        <taxon>Basidiomycota</taxon>
        <taxon>Agaricomycotina</taxon>
        <taxon>Agaricomycetes</taxon>
        <taxon>Agaricomycetidae</taxon>
        <taxon>Agaricales</taxon>
        <taxon>Agaricineae</taxon>
        <taxon>Strophariaceae</taxon>
        <taxon>Agrocybe</taxon>
    </lineage>
</organism>
<evidence type="ECO:0000313" key="1">
    <source>
        <dbReference type="EMBL" id="KAJ3505871.1"/>
    </source>
</evidence>
<sequence length="168" mass="19197">MMATEQMLERSKDAPLIIREDSEATIGTELHAAFQHFHRVEELGDEKCELQIRPGVSAKRSPPADFAPYLSQSKHADQQACWTWRPYSTERPSRFLSSGLPIPRNLVKLQVRDPPSMWHSPRHALCARCSAYRALPSRYRAALPLAVGEHREATRSRTELERGSDMEF</sequence>
<protein>
    <submittedName>
        <fullName evidence="1">Uncharacterized protein</fullName>
    </submittedName>
</protein>
<keyword evidence="2" id="KW-1185">Reference proteome</keyword>
<reference evidence="1" key="1">
    <citation type="submission" date="2022-07" db="EMBL/GenBank/DDBJ databases">
        <title>Genome Sequence of Agrocybe chaxingu.</title>
        <authorList>
            <person name="Buettner E."/>
        </authorList>
    </citation>
    <scope>NUCLEOTIDE SEQUENCE</scope>
    <source>
        <strain evidence="1">MP-N11</strain>
    </source>
</reference>
<dbReference type="Proteomes" id="UP001148786">
    <property type="component" value="Unassembled WGS sequence"/>
</dbReference>
<proteinExistence type="predicted"/>
<comment type="caution">
    <text evidence="1">The sequence shown here is derived from an EMBL/GenBank/DDBJ whole genome shotgun (WGS) entry which is preliminary data.</text>
</comment>